<dbReference type="Pfam" id="PF00903">
    <property type="entry name" value="Glyoxalase"/>
    <property type="match status" value="1"/>
</dbReference>
<dbReference type="InterPro" id="IPR004360">
    <property type="entry name" value="Glyas_Fos-R_dOase_dom"/>
</dbReference>
<dbReference type="SUPFAM" id="SSF54593">
    <property type="entry name" value="Glyoxalase/Bleomycin resistance protein/Dihydroxybiphenyl dioxygenase"/>
    <property type="match status" value="1"/>
</dbReference>
<evidence type="ECO:0000313" key="3">
    <source>
        <dbReference type="EMBL" id="NHA67684.1"/>
    </source>
</evidence>
<evidence type="ECO:0000259" key="2">
    <source>
        <dbReference type="PROSITE" id="PS51819"/>
    </source>
</evidence>
<feature type="domain" description="VOC" evidence="2">
    <location>
        <begin position="21"/>
        <end position="148"/>
    </location>
</feature>
<name>A0A8T6R238_9MICO</name>
<protein>
    <recommendedName>
        <fullName evidence="2">VOC domain-containing protein</fullName>
    </recommendedName>
</protein>
<feature type="region of interest" description="Disordered" evidence="1">
    <location>
        <begin position="1"/>
        <end position="21"/>
    </location>
</feature>
<dbReference type="AlphaFoldDB" id="A0A8T6R238"/>
<dbReference type="InterPro" id="IPR037523">
    <property type="entry name" value="VOC_core"/>
</dbReference>
<sequence>MSHPTSRSAVDATGTTPPLAGVHHLGLTVRDVDHSERWYGDVLGMVRAFVEPHPTGGGYTVVMMRPGAALFLGLDHHPRADRLPFDARRTGLDHLALRVEERGDVDAWAAHLDALDVPREAVHENAEPAFASVLVHDPDGVPIELFWSAA</sequence>
<keyword evidence="4" id="KW-1185">Reference proteome</keyword>
<dbReference type="PROSITE" id="PS51819">
    <property type="entry name" value="VOC"/>
    <property type="match status" value="1"/>
</dbReference>
<reference evidence="3" key="1">
    <citation type="submission" date="2020-03" db="EMBL/GenBank/DDBJ databases">
        <title>Phycicoccus flavus sp. nov., a novel endophytic actinobacterium isolated from branch of Kandelia candel.</title>
        <authorList>
            <person name="Tuo L."/>
        </authorList>
    </citation>
    <scope>NUCLEOTIDE SEQUENCE</scope>
    <source>
        <strain evidence="3">CMS6Z-2</strain>
    </source>
</reference>
<comment type="caution">
    <text evidence="3">The sequence shown here is derived from an EMBL/GenBank/DDBJ whole genome shotgun (WGS) entry which is preliminary data.</text>
</comment>
<dbReference type="InterPro" id="IPR029068">
    <property type="entry name" value="Glyas_Bleomycin-R_OHBP_Dase"/>
</dbReference>
<gene>
    <name evidence="3" type="ORF">EPD83_006395</name>
</gene>
<evidence type="ECO:0000313" key="4">
    <source>
        <dbReference type="Proteomes" id="UP000287866"/>
    </source>
</evidence>
<dbReference type="Proteomes" id="UP000287866">
    <property type="component" value="Unassembled WGS sequence"/>
</dbReference>
<feature type="compositionally biased region" description="Polar residues" evidence="1">
    <location>
        <begin position="1"/>
        <end position="16"/>
    </location>
</feature>
<dbReference type="EMBL" id="SAYU02000014">
    <property type="protein sequence ID" value="NHA67684.1"/>
    <property type="molecule type" value="Genomic_DNA"/>
</dbReference>
<dbReference type="RefSeq" id="WP_165566362.1">
    <property type="nucleotide sequence ID" value="NZ_SAYU02000014.1"/>
</dbReference>
<organism evidence="3 4">
    <name type="scientific">Phycicoccus flavus</name>
    <dbReference type="NCBI Taxonomy" id="2502783"/>
    <lineage>
        <taxon>Bacteria</taxon>
        <taxon>Bacillati</taxon>
        <taxon>Actinomycetota</taxon>
        <taxon>Actinomycetes</taxon>
        <taxon>Micrococcales</taxon>
        <taxon>Intrasporangiaceae</taxon>
        <taxon>Phycicoccus</taxon>
    </lineage>
</organism>
<accession>A0A8T6R238</accession>
<proteinExistence type="predicted"/>
<evidence type="ECO:0000256" key="1">
    <source>
        <dbReference type="SAM" id="MobiDB-lite"/>
    </source>
</evidence>
<dbReference type="Gene3D" id="3.10.180.10">
    <property type="entry name" value="2,3-Dihydroxybiphenyl 1,2-Dioxygenase, domain 1"/>
    <property type="match status" value="1"/>
</dbReference>